<evidence type="ECO:0000313" key="2">
    <source>
        <dbReference type="EMBL" id="KAJ1217664.1"/>
    </source>
</evidence>
<accession>A0AAV7WWJ4</accession>
<proteinExistence type="predicted"/>
<feature type="region of interest" description="Disordered" evidence="1">
    <location>
        <begin position="64"/>
        <end position="126"/>
    </location>
</feature>
<organism evidence="2 3">
    <name type="scientific">Pleurodeles waltl</name>
    <name type="common">Iberian ribbed newt</name>
    <dbReference type="NCBI Taxonomy" id="8319"/>
    <lineage>
        <taxon>Eukaryota</taxon>
        <taxon>Metazoa</taxon>
        <taxon>Chordata</taxon>
        <taxon>Craniata</taxon>
        <taxon>Vertebrata</taxon>
        <taxon>Euteleostomi</taxon>
        <taxon>Amphibia</taxon>
        <taxon>Batrachia</taxon>
        <taxon>Caudata</taxon>
        <taxon>Salamandroidea</taxon>
        <taxon>Salamandridae</taxon>
        <taxon>Pleurodelinae</taxon>
        <taxon>Pleurodeles</taxon>
    </lineage>
</organism>
<dbReference type="Proteomes" id="UP001066276">
    <property type="component" value="Chromosome 1_1"/>
</dbReference>
<reference evidence="2" key="1">
    <citation type="journal article" date="2022" name="bioRxiv">
        <title>Sequencing and chromosome-scale assembly of the giantPleurodeles waltlgenome.</title>
        <authorList>
            <person name="Brown T."/>
            <person name="Elewa A."/>
            <person name="Iarovenko S."/>
            <person name="Subramanian E."/>
            <person name="Araus A.J."/>
            <person name="Petzold A."/>
            <person name="Susuki M."/>
            <person name="Suzuki K.-i.T."/>
            <person name="Hayashi T."/>
            <person name="Toyoda A."/>
            <person name="Oliveira C."/>
            <person name="Osipova E."/>
            <person name="Leigh N.D."/>
            <person name="Simon A."/>
            <person name="Yun M.H."/>
        </authorList>
    </citation>
    <scope>NUCLEOTIDE SEQUENCE</scope>
    <source>
        <strain evidence="2">20211129_DDA</strain>
        <tissue evidence="2">Liver</tissue>
    </source>
</reference>
<comment type="caution">
    <text evidence="2">The sequence shown here is derived from an EMBL/GenBank/DDBJ whole genome shotgun (WGS) entry which is preliminary data.</text>
</comment>
<gene>
    <name evidence="2" type="ORF">NDU88_005257</name>
</gene>
<feature type="compositionally biased region" description="Basic and acidic residues" evidence="1">
    <location>
        <begin position="102"/>
        <end position="116"/>
    </location>
</feature>
<evidence type="ECO:0000256" key="1">
    <source>
        <dbReference type="SAM" id="MobiDB-lite"/>
    </source>
</evidence>
<keyword evidence="3" id="KW-1185">Reference proteome</keyword>
<name>A0AAV7WWJ4_PLEWA</name>
<evidence type="ECO:0000313" key="3">
    <source>
        <dbReference type="Proteomes" id="UP001066276"/>
    </source>
</evidence>
<dbReference type="EMBL" id="JANPWB010000001">
    <property type="protein sequence ID" value="KAJ1217664.1"/>
    <property type="molecule type" value="Genomic_DNA"/>
</dbReference>
<protein>
    <submittedName>
        <fullName evidence="2">Uncharacterized protein</fullName>
    </submittedName>
</protein>
<sequence>MDTWHAVAGIEWPGDLHAAMGEEGGGPVVVVGTDSHRQASSQLTTLLEWSNDEGGVEIPQEGVANLQGGRADTGNAPQEAQLARQRDPELPPPLAPGNSTLRNKDKMVSVEAKEPESGGDARLQRGVNVLDAGVGTDIEVHSGSGVGEDM</sequence>
<dbReference type="AlphaFoldDB" id="A0AAV7WWJ4"/>